<sequence length="91" mass="9995">MALPPDSSGTVIPPNEAAIVTASNMTELELVLPDMGDEDLPEIAIFLVACAMRFHSDPSFVQEQLEWLVRMHDTEVDEGLKPDQLNSANDD</sequence>
<protein>
    <submittedName>
        <fullName evidence="1">Uncharacterized protein</fullName>
    </submittedName>
</protein>
<name>A0A0H1RAU2_9HYPH</name>
<dbReference type="AlphaFoldDB" id="A0A0H1RAU2"/>
<dbReference type="OrthoDB" id="9804924at2"/>
<organism evidence="1 2">
    <name type="scientific">Microvirga vignae</name>
    <dbReference type="NCBI Taxonomy" id="1225564"/>
    <lineage>
        <taxon>Bacteria</taxon>
        <taxon>Pseudomonadati</taxon>
        <taxon>Pseudomonadota</taxon>
        <taxon>Alphaproteobacteria</taxon>
        <taxon>Hyphomicrobiales</taxon>
        <taxon>Methylobacteriaceae</taxon>
        <taxon>Microvirga</taxon>
    </lineage>
</organism>
<keyword evidence="2" id="KW-1185">Reference proteome</keyword>
<evidence type="ECO:0000313" key="2">
    <source>
        <dbReference type="Proteomes" id="UP000035489"/>
    </source>
</evidence>
<dbReference type="PATRIC" id="fig|1225564.3.peg.3930"/>
<proteinExistence type="predicted"/>
<dbReference type="RefSeq" id="WP_047189866.1">
    <property type="nucleotide sequence ID" value="NZ_LCYG01000037.1"/>
</dbReference>
<comment type="caution">
    <text evidence="1">The sequence shown here is derived from an EMBL/GenBank/DDBJ whole genome shotgun (WGS) entry which is preliminary data.</text>
</comment>
<dbReference type="Proteomes" id="UP000035489">
    <property type="component" value="Unassembled WGS sequence"/>
</dbReference>
<reference evidence="1 2" key="1">
    <citation type="submission" date="2015-05" db="EMBL/GenBank/DDBJ databases">
        <title>Draft genome sequence of Microvirga vignae strain BR3299, a novel nitrogen fixing bacteria isolated from Brazil semi-aired region.</title>
        <authorList>
            <person name="Zilli J.E."/>
            <person name="Passos S.R."/>
            <person name="Leite J."/>
            <person name="Baldani J.I."/>
            <person name="Xavier G.R."/>
            <person name="Rumjaneck N.G."/>
            <person name="Simoes-Araujo J.L."/>
        </authorList>
    </citation>
    <scope>NUCLEOTIDE SEQUENCE [LARGE SCALE GENOMIC DNA]</scope>
    <source>
        <strain evidence="1 2">BR3299</strain>
    </source>
</reference>
<dbReference type="EMBL" id="LCYG01000037">
    <property type="protein sequence ID" value="KLK92325.1"/>
    <property type="molecule type" value="Genomic_DNA"/>
</dbReference>
<gene>
    <name evidence="1" type="ORF">AA309_15200</name>
</gene>
<evidence type="ECO:0000313" key="1">
    <source>
        <dbReference type="EMBL" id="KLK92325.1"/>
    </source>
</evidence>
<accession>A0A0H1RAU2</accession>